<proteinExistence type="predicted"/>
<dbReference type="InterPro" id="IPR027417">
    <property type="entry name" value="P-loop_NTPase"/>
</dbReference>
<dbReference type="InterPro" id="IPR003439">
    <property type="entry name" value="ABC_transporter-like_ATP-bd"/>
</dbReference>
<dbReference type="SUPFAM" id="SSF52540">
    <property type="entry name" value="P-loop containing nucleoside triphosphate hydrolases"/>
    <property type="match status" value="1"/>
</dbReference>
<keyword evidence="2" id="KW-0067">ATP-binding</keyword>
<evidence type="ECO:0000256" key="2">
    <source>
        <dbReference type="ARBA" id="ARBA00022840"/>
    </source>
</evidence>
<dbReference type="AlphaFoldDB" id="A0A2A6E1V7"/>
<comment type="caution">
    <text evidence="4">The sequence shown here is derived from an EMBL/GenBank/DDBJ whole genome shotgun (WGS) entry which is preliminary data.</text>
</comment>
<evidence type="ECO:0000259" key="3">
    <source>
        <dbReference type="Pfam" id="PF00005"/>
    </source>
</evidence>
<sequence>MTGYAVRCEGVRKRYGSKWALRDFSVTIPERRVTAVLGPNGAGKSTFFRLLCGMTRPDAGRVEVFGRTPGWCVNRDIAYLPDRARWYGDQTVRDSFEWAERLLPGFDRDRAEKLAAFMGLEPGMRAGGMSRGRRFMRTAVG</sequence>
<dbReference type="PANTHER" id="PTHR43158:SF2">
    <property type="entry name" value="SKFA PEPTIDE EXPORT ATP-BINDING PROTEIN SKFE"/>
    <property type="match status" value="1"/>
</dbReference>
<evidence type="ECO:0000256" key="1">
    <source>
        <dbReference type="ARBA" id="ARBA00022741"/>
    </source>
</evidence>
<dbReference type="GO" id="GO:0016887">
    <property type="term" value="F:ATP hydrolysis activity"/>
    <property type="evidence" value="ECO:0007669"/>
    <property type="project" value="InterPro"/>
</dbReference>
<dbReference type="Proteomes" id="UP000243688">
    <property type="component" value="Unassembled WGS sequence"/>
</dbReference>
<organism evidence="4 5">
    <name type="scientific">Candidatus Reconcilbacillus cellulovorans</name>
    <dbReference type="NCBI Taxonomy" id="1906605"/>
    <lineage>
        <taxon>Bacteria</taxon>
        <taxon>Bacillati</taxon>
        <taxon>Bacillota</taxon>
        <taxon>Bacilli</taxon>
        <taxon>Bacillales</taxon>
        <taxon>Paenibacillaceae</taxon>
        <taxon>Candidatus Reconcilbacillus</taxon>
    </lineage>
</organism>
<dbReference type="EMBL" id="MOXJ01000009">
    <property type="protein sequence ID" value="PDO10796.1"/>
    <property type="molecule type" value="Genomic_DNA"/>
</dbReference>
<dbReference type="GO" id="GO:0005524">
    <property type="term" value="F:ATP binding"/>
    <property type="evidence" value="ECO:0007669"/>
    <property type="project" value="UniProtKB-KW"/>
</dbReference>
<accession>A0A2A6E1V7</accession>
<evidence type="ECO:0000313" key="5">
    <source>
        <dbReference type="Proteomes" id="UP000243688"/>
    </source>
</evidence>
<dbReference type="Gene3D" id="3.40.50.300">
    <property type="entry name" value="P-loop containing nucleotide triphosphate hydrolases"/>
    <property type="match status" value="1"/>
</dbReference>
<gene>
    <name evidence="4" type="ORF">BLM47_05550</name>
</gene>
<dbReference type="Pfam" id="PF00005">
    <property type="entry name" value="ABC_tran"/>
    <property type="match status" value="1"/>
</dbReference>
<evidence type="ECO:0000313" key="4">
    <source>
        <dbReference type="EMBL" id="PDO10796.1"/>
    </source>
</evidence>
<feature type="domain" description="ABC transporter" evidence="3">
    <location>
        <begin position="21"/>
        <end position="122"/>
    </location>
</feature>
<name>A0A2A6E1V7_9BACL</name>
<protein>
    <recommendedName>
        <fullName evidence="3">ABC transporter domain-containing protein</fullName>
    </recommendedName>
</protein>
<reference evidence="4 5" key="1">
    <citation type="submission" date="2016-12" db="EMBL/GenBank/DDBJ databases">
        <title>Candidatus Reconcilibacillus cellulovorans genome.</title>
        <authorList>
            <person name="Kolinko S."/>
            <person name="Wu Y.-W."/>
            <person name="Tachea F."/>
            <person name="Denzel E."/>
            <person name="Hiras J."/>
            <person name="Baecker N."/>
            <person name="Chan L.J."/>
            <person name="Eichorst S.A."/>
            <person name="Frey D."/>
            <person name="Adams P.D."/>
            <person name="Pray T."/>
            <person name="Tanjore D."/>
            <person name="Petzold C.J."/>
            <person name="Gladden J.M."/>
            <person name="Simmons B.A."/>
            <person name="Singer S.W."/>
        </authorList>
    </citation>
    <scope>NUCLEOTIDE SEQUENCE [LARGE SCALE GENOMIC DNA]</scope>
    <source>
        <strain evidence="4">JTherm</strain>
    </source>
</reference>
<keyword evidence="1" id="KW-0547">Nucleotide-binding</keyword>
<dbReference type="PANTHER" id="PTHR43158">
    <property type="entry name" value="SKFA PEPTIDE EXPORT ATP-BINDING PROTEIN SKFE"/>
    <property type="match status" value="1"/>
</dbReference>